<comment type="subcellular location">
    <subcellularLocation>
        <location evidence="1">Cell envelope</location>
    </subcellularLocation>
</comment>
<dbReference type="AlphaFoldDB" id="A0A1H3AAA5"/>
<dbReference type="PANTHER" id="PTHR30532:SF28">
    <property type="entry name" value="PETROBACTIN-BINDING PROTEIN YCLQ"/>
    <property type="match status" value="1"/>
</dbReference>
<evidence type="ECO:0000313" key="8">
    <source>
        <dbReference type="EMBL" id="SDX26650.1"/>
    </source>
</evidence>
<proteinExistence type="inferred from homology"/>
<dbReference type="InterPro" id="IPR051313">
    <property type="entry name" value="Bact_iron-sidero_bind"/>
</dbReference>
<dbReference type="InterPro" id="IPR002491">
    <property type="entry name" value="ABC_transptr_periplasmic_BD"/>
</dbReference>
<keyword evidence="3" id="KW-0813">Transport</keyword>
<dbReference type="CDD" id="cd01140">
    <property type="entry name" value="FatB"/>
    <property type="match status" value="1"/>
</dbReference>
<evidence type="ECO:0000256" key="1">
    <source>
        <dbReference type="ARBA" id="ARBA00004196"/>
    </source>
</evidence>
<dbReference type="Proteomes" id="UP000182944">
    <property type="component" value="Unassembled WGS sequence"/>
</dbReference>
<dbReference type="PROSITE" id="PS50983">
    <property type="entry name" value="FE_B12_PBP"/>
    <property type="match status" value="1"/>
</dbReference>
<evidence type="ECO:0000259" key="7">
    <source>
        <dbReference type="PROSITE" id="PS50983"/>
    </source>
</evidence>
<comment type="similarity">
    <text evidence="2">Belongs to the bacterial solute-binding protein 8 family.</text>
</comment>
<keyword evidence="4" id="KW-0408">Iron</keyword>
<dbReference type="OrthoDB" id="63946at2"/>
<name>A0A1H3AAA5_9RHOB</name>
<evidence type="ECO:0000256" key="5">
    <source>
        <dbReference type="ARBA" id="ARBA00022729"/>
    </source>
</evidence>
<dbReference type="EMBL" id="FNNA01000004">
    <property type="protein sequence ID" value="SDX26650.1"/>
    <property type="molecule type" value="Genomic_DNA"/>
</dbReference>
<gene>
    <name evidence="8" type="ORF">SAMN05444276_1048</name>
</gene>
<evidence type="ECO:0000256" key="2">
    <source>
        <dbReference type="ARBA" id="ARBA00008814"/>
    </source>
</evidence>
<protein>
    <submittedName>
        <fullName evidence="8">Iron complex transport system substrate-binding protein</fullName>
    </submittedName>
</protein>
<dbReference type="GO" id="GO:1901678">
    <property type="term" value="P:iron coordination entity transport"/>
    <property type="evidence" value="ECO:0007669"/>
    <property type="project" value="UniProtKB-ARBA"/>
</dbReference>
<keyword evidence="4" id="KW-0406">Ion transport</keyword>
<evidence type="ECO:0000256" key="3">
    <source>
        <dbReference type="ARBA" id="ARBA00022448"/>
    </source>
</evidence>
<feature type="chain" id="PRO_5010216338" evidence="6">
    <location>
        <begin position="20"/>
        <end position="298"/>
    </location>
</feature>
<keyword evidence="4" id="KW-0410">Iron transport</keyword>
<evidence type="ECO:0000256" key="6">
    <source>
        <dbReference type="SAM" id="SignalP"/>
    </source>
</evidence>
<organism evidence="8 9">
    <name type="scientific">Paracoccus sanguinis</name>
    <dbReference type="NCBI Taxonomy" id="1545044"/>
    <lineage>
        <taxon>Bacteria</taxon>
        <taxon>Pseudomonadati</taxon>
        <taxon>Pseudomonadota</taxon>
        <taxon>Alphaproteobacteria</taxon>
        <taxon>Rhodobacterales</taxon>
        <taxon>Paracoccaceae</taxon>
        <taxon>Paracoccus</taxon>
    </lineage>
</organism>
<sequence>MRMLFSAGFAALLASTAVAAEVRIDTAQGAVSLPEAPAKVAVLDLGAADTMMALGVTPRAVPDKLYIDHLQPLAQGAEPVGTLQEPNLEKLAEVGPDLIVVANRSAVKRDAVAQVAPAIDMTVDGARLIDDAKARLTAFATLFGKQAEGEALLATLDGKLAAVRAAGKDKGRALVVLTNGPKMSAYGEGSRFGWLYDVTGLPQVGVALDASANHGDAISHEFIAQANPDWLFVLDRGAAIGADEPSAQATLDNELVRRTNAWKNGNVVYLPADNVYLAPGGYTALSETLDALTAALAG</sequence>
<dbReference type="GO" id="GO:0030288">
    <property type="term" value="C:outer membrane-bounded periplasmic space"/>
    <property type="evidence" value="ECO:0007669"/>
    <property type="project" value="TreeGrafter"/>
</dbReference>
<feature type="signal peptide" evidence="6">
    <location>
        <begin position="1"/>
        <end position="19"/>
    </location>
</feature>
<dbReference type="RefSeq" id="WP_139306015.1">
    <property type="nucleotide sequence ID" value="NZ_JRKP01000081.1"/>
</dbReference>
<evidence type="ECO:0000256" key="4">
    <source>
        <dbReference type="ARBA" id="ARBA00022496"/>
    </source>
</evidence>
<dbReference type="InterPro" id="IPR033870">
    <property type="entry name" value="FatB"/>
</dbReference>
<evidence type="ECO:0000313" key="9">
    <source>
        <dbReference type="Proteomes" id="UP000182944"/>
    </source>
</evidence>
<dbReference type="Gene3D" id="3.40.50.1980">
    <property type="entry name" value="Nitrogenase molybdenum iron protein domain"/>
    <property type="match status" value="2"/>
</dbReference>
<dbReference type="STRING" id="1545044.SAMN05444276_1048"/>
<feature type="domain" description="Fe/B12 periplasmic-binding" evidence="7">
    <location>
        <begin position="39"/>
        <end position="298"/>
    </location>
</feature>
<reference evidence="9" key="1">
    <citation type="submission" date="2016-10" db="EMBL/GenBank/DDBJ databases">
        <authorList>
            <person name="Varghese N."/>
            <person name="Submissions S."/>
        </authorList>
    </citation>
    <scope>NUCLEOTIDE SEQUENCE [LARGE SCALE GENOMIC DNA]</scope>
    <source>
        <strain evidence="9">DSM 29303</strain>
    </source>
</reference>
<dbReference type="Pfam" id="PF01497">
    <property type="entry name" value="Peripla_BP_2"/>
    <property type="match status" value="1"/>
</dbReference>
<keyword evidence="5 6" id="KW-0732">Signal</keyword>
<dbReference type="PANTHER" id="PTHR30532">
    <property type="entry name" value="IRON III DICITRATE-BINDING PERIPLASMIC PROTEIN"/>
    <property type="match status" value="1"/>
</dbReference>
<dbReference type="SUPFAM" id="SSF53807">
    <property type="entry name" value="Helical backbone' metal receptor"/>
    <property type="match status" value="1"/>
</dbReference>
<keyword evidence="9" id="KW-1185">Reference proteome</keyword>
<accession>A0A1H3AAA5</accession>